<evidence type="ECO:0000256" key="1">
    <source>
        <dbReference type="SAM" id="SignalP"/>
    </source>
</evidence>
<protein>
    <submittedName>
        <fullName evidence="3">Peptidase S41</fullName>
    </submittedName>
</protein>
<evidence type="ECO:0000313" key="4">
    <source>
        <dbReference type="Proteomes" id="UP000661696"/>
    </source>
</evidence>
<organism evidence="3 4">
    <name type="scientific">Chryseobacterium endalhagicum</name>
    <dbReference type="NCBI Taxonomy" id="2797638"/>
    <lineage>
        <taxon>Bacteria</taxon>
        <taxon>Pseudomonadati</taxon>
        <taxon>Bacteroidota</taxon>
        <taxon>Flavobacteriia</taxon>
        <taxon>Flavobacteriales</taxon>
        <taxon>Weeksellaceae</taxon>
        <taxon>Chryseobacterium group</taxon>
        <taxon>Chryseobacterium</taxon>
    </lineage>
</organism>
<dbReference type="InterPro" id="IPR029045">
    <property type="entry name" value="ClpP/crotonase-like_dom_sf"/>
</dbReference>
<keyword evidence="4" id="KW-1185">Reference proteome</keyword>
<dbReference type="PANTHER" id="PTHR32060:SF22">
    <property type="entry name" value="CARBOXYL-TERMINAL-PROCESSING PEPTIDASE 3, CHLOROPLASTIC"/>
    <property type="match status" value="1"/>
</dbReference>
<sequence length="579" mass="65639">MKKLFLATVLFCSVLNLAQNHNKISPPEDHTFDKGSSVSVQKLSGMQIKNLAVLGKVWGFLKYYHPKASSGTLNWDYELFKVMPGILSVKNDSERNAALLTWANSLGKTTKKADTPDSLEVRYRPDFKWISKKSLDKDLSKLLINISQAERSRENYYVKIYSEDMPIPYFQNEAAYKQLKYPDAGFRLLSLFRYWNMVEYFYPYKNTLEQSWDTTLEELIPEFVNAGNEVEYKLAAAFMVAKIKDSHAETSVWYEPVLYKKMGTMRPAADLVFVGNKPVVTKSLEEQKGNKNELLQGDEILSVNKKPAEAILKERLPYASASNYPAQLLKIAVSFLRTNDSLMDVSVKRMGVIKDLKIKALPFEKSLIEENKDEPAFKMLNNNIAYIHPGRLDVKNLDEIMKQAVKSKAIIIDMRTYPKETMFTMKIGEYLFEKPKDFCRMTKGSVLMPGQFSYLSNQYMNNIKIGKDNIAYYKGKLIVLCNETTQSFAEMTLMAFRAGPATTIIGSQTSGADGNVTDTIVLPGNVKTIFTGIGMYNLDGTETQRIGIVPDIEVKPTVKGILEKKDEVLERAIRFADGV</sequence>
<proteinExistence type="predicted"/>
<feature type="signal peptide" evidence="1">
    <location>
        <begin position="1"/>
        <end position="18"/>
    </location>
</feature>
<dbReference type="Gene3D" id="2.30.42.10">
    <property type="match status" value="1"/>
</dbReference>
<dbReference type="Pfam" id="PF03572">
    <property type="entry name" value="Peptidase_S41"/>
    <property type="match status" value="1"/>
</dbReference>
<accession>A0ABS1QBQ9</accession>
<keyword evidence="1" id="KW-0732">Signal</keyword>
<dbReference type="Gene3D" id="3.90.226.10">
    <property type="entry name" value="2-enoyl-CoA Hydratase, Chain A, domain 1"/>
    <property type="match status" value="1"/>
</dbReference>
<dbReference type="Proteomes" id="UP000661696">
    <property type="component" value="Unassembled WGS sequence"/>
</dbReference>
<reference evidence="3 4" key="1">
    <citation type="submission" date="2020-12" db="EMBL/GenBank/DDBJ databases">
        <title>Chryseobacterium endoalhailicus sp. nov., isolated from seed of leguminous plant.</title>
        <authorList>
            <person name="Zhang X."/>
        </authorList>
    </citation>
    <scope>NUCLEOTIDE SEQUENCE [LARGE SCALE GENOMIC DNA]</scope>
    <source>
        <strain evidence="3 4">L7</strain>
    </source>
</reference>
<evidence type="ECO:0000313" key="3">
    <source>
        <dbReference type="EMBL" id="MBL1220054.1"/>
    </source>
</evidence>
<name>A0ABS1QBQ9_9FLAO</name>
<evidence type="ECO:0000259" key="2">
    <source>
        <dbReference type="Pfam" id="PF03572"/>
    </source>
</evidence>
<dbReference type="InterPro" id="IPR036034">
    <property type="entry name" value="PDZ_sf"/>
</dbReference>
<comment type="caution">
    <text evidence="3">The sequence shown here is derived from an EMBL/GenBank/DDBJ whole genome shotgun (WGS) entry which is preliminary data.</text>
</comment>
<dbReference type="EMBL" id="JAELVM010000001">
    <property type="protein sequence ID" value="MBL1220054.1"/>
    <property type="molecule type" value="Genomic_DNA"/>
</dbReference>
<dbReference type="InterPro" id="IPR005151">
    <property type="entry name" value="Tail-specific_protease"/>
</dbReference>
<feature type="chain" id="PRO_5047131995" evidence="1">
    <location>
        <begin position="19"/>
        <end position="579"/>
    </location>
</feature>
<dbReference type="SUPFAM" id="SSF52096">
    <property type="entry name" value="ClpP/crotonase"/>
    <property type="match status" value="1"/>
</dbReference>
<gene>
    <name evidence="3" type="ORF">JET18_04345</name>
</gene>
<dbReference type="PANTHER" id="PTHR32060">
    <property type="entry name" value="TAIL-SPECIFIC PROTEASE"/>
    <property type="match status" value="1"/>
</dbReference>
<feature type="domain" description="Tail specific protease" evidence="2">
    <location>
        <begin position="459"/>
        <end position="554"/>
    </location>
</feature>
<dbReference type="RefSeq" id="WP_202089386.1">
    <property type="nucleotide sequence ID" value="NZ_JAELVM010000001.1"/>
</dbReference>